<dbReference type="InterPro" id="IPR006016">
    <property type="entry name" value="UspA"/>
</dbReference>
<keyword evidence="4" id="KW-1185">Reference proteome</keyword>
<evidence type="ECO:0000313" key="4">
    <source>
        <dbReference type="Proteomes" id="UP001500655"/>
    </source>
</evidence>
<comment type="caution">
    <text evidence="3">The sequence shown here is derived from an EMBL/GenBank/DDBJ whole genome shotgun (WGS) entry which is preliminary data.</text>
</comment>
<comment type="similarity">
    <text evidence="1">Belongs to the universal stress protein A family.</text>
</comment>
<dbReference type="EMBL" id="BAAALS010000007">
    <property type="protein sequence ID" value="GAA1747282.1"/>
    <property type="molecule type" value="Genomic_DNA"/>
</dbReference>
<dbReference type="Pfam" id="PF00582">
    <property type="entry name" value="Usp"/>
    <property type="match status" value="2"/>
</dbReference>
<dbReference type="SUPFAM" id="SSF52402">
    <property type="entry name" value="Adenine nucleotide alpha hydrolases-like"/>
    <property type="match status" value="2"/>
</dbReference>
<name>A0ABN2K2X7_9ACTN</name>
<gene>
    <name evidence="3" type="ORF">GCM10009681_18080</name>
</gene>
<evidence type="ECO:0000259" key="2">
    <source>
        <dbReference type="Pfam" id="PF00582"/>
    </source>
</evidence>
<dbReference type="PANTHER" id="PTHR46268:SF6">
    <property type="entry name" value="UNIVERSAL STRESS PROTEIN UP12"/>
    <property type="match status" value="1"/>
</dbReference>
<dbReference type="InterPro" id="IPR006015">
    <property type="entry name" value="Universal_stress_UspA"/>
</dbReference>
<dbReference type="PRINTS" id="PR01438">
    <property type="entry name" value="UNVRSLSTRESS"/>
</dbReference>
<dbReference type="PANTHER" id="PTHR46268">
    <property type="entry name" value="STRESS RESPONSE PROTEIN NHAX"/>
    <property type="match status" value="1"/>
</dbReference>
<organism evidence="3 4">
    <name type="scientific">Luedemannella helvata</name>
    <dbReference type="NCBI Taxonomy" id="349315"/>
    <lineage>
        <taxon>Bacteria</taxon>
        <taxon>Bacillati</taxon>
        <taxon>Actinomycetota</taxon>
        <taxon>Actinomycetes</taxon>
        <taxon>Micromonosporales</taxon>
        <taxon>Micromonosporaceae</taxon>
        <taxon>Luedemannella</taxon>
    </lineage>
</organism>
<dbReference type="Proteomes" id="UP001500655">
    <property type="component" value="Unassembled WGS sequence"/>
</dbReference>
<proteinExistence type="inferred from homology"/>
<reference evidence="3 4" key="1">
    <citation type="journal article" date="2019" name="Int. J. Syst. Evol. Microbiol.">
        <title>The Global Catalogue of Microorganisms (GCM) 10K type strain sequencing project: providing services to taxonomists for standard genome sequencing and annotation.</title>
        <authorList>
            <consortium name="The Broad Institute Genomics Platform"/>
            <consortium name="The Broad Institute Genome Sequencing Center for Infectious Disease"/>
            <person name="Wu L."/>
            <person name="Ma J."/>
        </authorList>
    </citation>
    <scope>NUCLEOTIDE SEQUENCE [LARGE SCALE GENOMIC DNA]</scope>
    <source>
        <strain evidence="3 4">JCM 13249</strain>
    </source>
</reference>
<dbReference type="InterPro" id="IPR014729">
    <property type="entry name" value="Rossmann-like_a/b/a_fold"/>
</dbReference>
<feature type="domain" description="UspA" evidence="2">
    <location>
        <begin position="156"/>
        <end position="289"/>
    </location>
</feature>
<dbReference type="RefSeq" id="WP_344078876.1">
    <property type="nucleotide sequence ID" value="NZ_BAAALS010000007.1"/>
</dbReference>
<sequence>MSEAFTGVVVGVDGGPSGNAATELAADTAARYGEPLCLLHVLQLAPAVGMAAPYANHFDEWRAASEELLTALADGLREKYPELTVVTRVVVGNPSGTLIDASQSARLLVVGCRGRGGFAELLLGSVSSQVAAHAKCPVIVVRPADEQARPHPGLPVVVGVDGSALSAAAVGLAFAEADTRRVPLVVQHVWWAPDYAAGDGQIDPVALEAEATRIVAESVEGWSDKYPNVAVETRLTHSADAEAEMIETSTHASLVVVGSRGRGGFRGLLLGSVSQALVHHAECPVAIVRTVPPERV</sequence>
<dbReference type="Gene3D" id="3.40.50.620">
    <property type="entry name" value="HUPs"/>
    <property type="match status" value="2"/>
</dbReference>
<evidence type="ECO:0000256" key="1">
    <source>
        <dbReference type="ARBA" id="ARBA00008791"/>
    </source>
</evidence>
<protein>
    <submittedName>
        <fullName evidence="3">Universal stress protein</fullName>
    </submittedName>
</protein>
<evidence type="ECO:0000313" key="3">
    <source>
        <dbReference type="EMBL" id="GAA1747282.1"/>
    </source>
</evidence>
<accession>A0ABN2K2X7</accession>
<feature type="domain" description="UspA" evidence="2">
    <location>
        <begin position="8"/>
        <end position="142"/>
    </location>
</feature>